<organism evidence="2">
    <name type="scientific">Rhizophora mucronata</name>
    <name type="common">Asiatic mangrove</name>
    <dbReference type="NCBI Taxonomy" id="61149"/>
    <lineage>
        <taxon>Eukaryota</taxon>
        <taxon>Viridiplantae</taxon>
        <taxon>Streptophyta</taxon>
        <taxon>Embryophyta</taxon>
        <taxon>Tracheophyta</taxon>
        <taxon>Spermatophyta</taxon>
        <taxon>Magnoliopsida</taxon>
        <taxon>eudicotyledons</taxon>
        <taxon>Gunneridae</taxon>
        <taxon>Pentapetalae</taxon>
        <taxon>rosids</taxon>
        <taxon>fabids</taxon>
        <taxon>Malpighiales</taxon>
        <taxon>Rhizophoraceae</taxon>
        <taxon>Rhizophora</taxon>
    </lineage>
</organism>
<evidence type="ECO:0000313" key="2">
    <source>
        <dbReference type="EMBL" id="MBX32971.1"/>
    </source>
</evidence>
<feature type="chain" id="PRO_5015166566" evidence="1">
    <location>
        <begin position="34"/>
        <end position="74"/>
    </location>
</feature>
<reference evidence="2" key="1">
    <citation type="submission" date="2018-02" db="EMBL/GenBank/DDBJ databases">
        <title>Rhizophora mucronata_Transcriptome.</title>
        <authorList>
            <person name="Meera S.P."/>
            <person name="Sreeshan A."/>
            <person name="Augustine A."/>
        </authorList>
    </citation>
    <scope>NUCLEOTIDE SEQUENCE</scope>
    <source>
        <tissue evidence="2">Leaf</tissue>
    </source>
</reference>
<accession>A0A2P2MRZ5</accession>
<feature type="signal peptide" evidence="1">
    <location>
        <begin position="1"/>
        <end position="33"/>
    </location>
</feature>
<keyword evidence="1" id="KW-0732">Signal</keyword>
<name>A0A2P2MRZ5_RHIMU</name>
<protein>
    <submittedName>
        <fullName evidence="2">Germanicol synthase</fullName>
    </submittedName>
</protein>
<proteinExistence type="predicted"/>
<dbReference type="EMBL" id="GGEC01052487">
    <property type="protein sequence ID" value="MBX32971.1"/>
    <property type="molecule type" value="Transcribed_RNA"/>
</dbReference>
<dbReference type="AlphaFoldDB" id="A0A2P2MRZ5"/>
<evidence type="ECO:0000256" key="1">
    <source>
        <dbReference type="SAM" id="SignalP"/>
    </source>
</evidence>
<sequence length="74" mass="8410">MSLQLHWQMEPPTSLLWVFTPATILIILTMEQASDPNSALLNRHRIKMTFPCSKASLNNSSTCKRQRRSPLGLT</sequence>